<evidence type="ECO:0000313" key="17">
    <source>
        <dbReference type="Proteomes" id="UP000009328"/>
    </source>
</evidence>
<protein>
    <recommendedName>
        <fullName evidence="4 12">Endopolyphosphatase</fullName>
        <ecNumber evidence="3 12">3.6.1.10</ecNumber>
    </recommendedName>
</protein>
<dbReference type="Pfam" id="PF00149">
    <property type="entry name" value="Metallophos"/>
    <property type="match status" value="1"/>
</dbReference>
<comment type="subcellular location">
    <subcellularLocation>
        <location evidence="1">Vacuole membrane</location>
        <topology evidence="1">Single-pass type II membrane protein</topology>
    </subcellularLocation>
</comment>
<dbReference type="GO" id="GO:0006798">
    <property type="term" value="P:polyphosphate catabolic process"/>
    <property type="evidence" value="ECO:0007669"/>
    <property type="project" value="TreeGrafter"/>
</dbReference>
<dbReference type="eggNOG" id="KOG3770">
    <property type="taxonomic scope" value="Eukaryota"/>
</dbReference>
<evidence type="ECO:0000256" key="8">
    <source>
        <dbReference type="ARBA" id="ARBA00022968"/>
    </source>
</evidence>
<reference evidence="16 17" key="1">
    <citation type="journal article" date="2012" name="Eukaryot. Cell">
        <title>Draft genome sequence of Wickerhamomyces ciferrii NRRL Y-1031 F-60-10.</title>
        <authorList>
            <person name="Schneider J."/>
            <person name="Andrea H."/>
            <person name="Blom J."/>
            <person name="Jaenicke S."/>
            <person name="Ruckert C."/>
            <person name="Schorsch C."/>
            <person name="Szczepanowski R."/>
            <person name="Farwick M."/>
            <person name="Goesmann A."/>
            <person name="Puhler A."/>
            <person name="Schaffer S."/>
            <person name="Tauch A."/>
            <person name="Kohler T."/>
            <person name="Brinkrolf K."/>
        </authorList>
    </citation>
    <scope>NUCLEOTIDE SEQUENCE [LARGE SCALE GENOMIC DNA]</scope>
    <source>
        <strain evidence="17">ATCC 14091 / BCRC 22168 / CBS 111 / JCM 3599 / NBRC 0793 / NRRL Y-1031 F-60-10</strain>
    </source>
</reference>
<dbReference type="PANTHER" id="PTHR10340:SF55">
    <property type="entry name" value="ENDOPOLYPHOSPHATASE"/>
    <property type="match status" value="1"/>
</dbReference>
<evidence type="ECO:0000256" key="3">
    <source>
        <dbReference type="ARBA" id="ARBA00012459"/>
    </source>
</evidence>
<dbReference type="InterPro" id="IPR029052">
    <property type="entry name" value="Metallo-depent_PP-like"/>
</dbReference>
<evidence type="ECO:0000256" key="4">
    <source>
        <dbReference type="ARBA" id="ARBA00014458"/>
    </source>
</evidence>
<keyword evidence="10 12" id="KW-0472">Membrane</keyword>
<feature type="region of interest" description="Disordered" evidence="13">
    <location>
        <begin position="517"/>
        <end position="554"/>
    </location>
</feature>
<dbReference type="AlphaFoldDB" id="K0L0E0"/>
<accession>K0L0E0</accession>
<evidence type="ECO:0000256" key="9">
    <source>
        <dbReference type="ARBA" id="ARBA00022989"/>
    </source>
</evidence>
<dbReference type="InParanoid" id="K0L0E0"/>
<evidence type="ECO:0000256" key="6">
    <source>
        <dbReference type="ARBA" id="ARBA00022692"/>
    </source>
</evidence>
<evidence type="ECO:0000313" key="16">
    <source>
        <dbReference type="EMBL" id="CCH46893.1"/>
    </source>
</evidence>
<dbReference type="InterPro" id="IPR041805">
    <property type="entry name" value="ASMase/PPN1_MPP"/>
</dbReference>
<dbReference type="InterPro" id="IPR012358">
    <property type="entry name" value="EndopolyPtase_N1"/>
</dbReference>
<dbReference type="InterPro" id="IPR004843">
    <property type="entry name" value="Calcineurin-like_PHP"/>
</dbReference>
<feature type="domain" description="Calcineurin-like phosphoesterase" evidence="15">
    <location>
        <begin position="92"/>
        <end position="357"/>
    </location>
</feature>
<dbReference type="EC" id="3.6.1.10" evidence="3 12"/>
<evidence type="ECO:0000256" key="1">
    <source>
        <dbReference type="ARBA" id="ARBA00004576"/>
    </source>
</evidence>
<keyword evidence="7 12" id="KW-0378">Hydrolase</keyword>
<sequence>MSIPKQNGTQRSIRYIRYIPLLFIVPLIYKYYTYTTTTSSSSTSIDTTPIQVSYNSINESEYNRLGLTPTPPITITHTNSIGQFQSSTYHGRFLHITDIHPDEYYKTNGLIDEACHRTHTKNGKTKGAKASKYGDALLGCDSPIILMNETFNWIEKNLKDKIDFIIWTGDNIRHDNDRKIPRTETQIFDMNRKVSQKFIKHFANHDSQDPRDFRIPVIPSLGNNDVFPHNLFSPGPTLQTRELWNIWSNFIPQDQLHVFERGAYFFQEVIPGKLAILSINTLYLFKSNPLVDNCDNKKDPGYKLFQWLGVVLQELRERKMKVWLSGHVPPVPKNYDLTCFRKYSIWLYEYRDIIIGGVYGHMNLDHFIPIDSKKAYDSYNLNTKDHEDESLSLEEQYHEFGIDLSDPFLSSPHIQGGAPSGKEEYMESVRKSFYKNVVKPSKQGDHGERYSIVNVAASVIPTFNPGLRVWEYNITGLEDGYGAKPWDLFFQDLETQMKNQDEDSFSFDDDQEFDENLETEGKKKKGKKGKKPKKPDSSLPSPKPDSEPLGPGYTPQTFSPTKFIQYYVNLTAVNLGDQEFNYELEYKSDKEPYNMPGLLVKDYLKLARDLAKPLKRGNEGKKLGKFKKLWDKYLEHVFVSTGYHD</sequence>
<name>K0L0E0_WICCF</name>
<dbReference type="FunCoup" id="K0L0E0">
    <property type="interactions" value="245"/>
</dbReference>
<dbReference type="GO" id="GO:0005774">
    <property type="term" value="C:vacuolar membrane"/>
    <property type="evidence" value="ECO:0007669"/>
    <property type="project" value="UniProtKB-SubCell"/>
</dbReference>
<dbReference type="EMBL" id="CAIF01000280">
    <property type="protein sequence ID" value="CCH46893.1"/>
    <property type="molecule type" value="Genomic_DNA"/>
</dbReference>
<keyword evidence="6 14" id="KW-0812">Transmembrane</keyword>
<evidence type="ECO:0000256" key="5">
    <source>
        <dbReference type="ARBA" id="ARBA00022554"/>
    </source>
</evidence>
<dbReference type="PANTHER" id="PTHR10340">
    <property type="entry name" value="SPHINGOMYELIN PHOSPHODIESTERASE"/>
    <property type="match status" value="1"/>
</dbReference>
<dbReference type="Gene3D" id="3.60.21.10">
    <property type="match status" value="1"/>
</dbReference>
<dbReference type="SUPFAM" id="SSF56300">
    <property type="entry name" value="Metallo-dependent phosphatases"/>
    <property type="match status" value="1"/>
</dbReference>
<evidence type="ECO:0000259" key="15">
    <source>
        <dbReference type="Pfam" id="PF00149"/>
    </source>
</evidence>
<dbReference type="GO" id="GO:0004309">
    <property type="term" value="F:exopolyphosphatase activity"/>
    <property type="evidence" value="ECO:0007669"/>
    <property type="project" value="TreeGrafter"/>
</dbReference>
<dbReference type="CDD" id="cd00842">
    <property type="entry name" value="MPP_ASMase"/>
    <property type="match status" value="1"/>
</dbReference>
<evidence type="ECO:0000256" key="11">
    <source>
        <dbReference type="ARBA" id="ARBA00023180"/>
    </source>
</evidence>
<evidence type="ECO:0000256" key="10">
    <source>
        <dbReference type="ARBA" id="ARBA00023136"/>
    </source>
</evidence>
<keyword evidence="8" id="KW-0735">Signal-anchor</keyword>
<evidence type="ECO:0000256" key="13">
    <source>
        <dbReference type="SAM" id="MobiDB-lite"/>
    </source>
</evidence>
<dbReference type="STRING" id="1206466.K0L0E0"/>
<keyword evidence="9 14" id="KW-1133">Transmembrane helix</keyword>
<proteinExistence type="inferred from homology"/>
<comment type="catalytic activity">
    <reaction evidence="12">
        <text>[phosphate](n+1) + n H2O = (n+1) phosphate + n H(+)</text>
        <dbReference type="Rhea" id="RHEA:22452"/>
        <dbReference type="Rhea" id="RHEA-COMP:14280"/>
        <dbReference type="ChEBI" id="CHEBI:15377"/>
        <dbReference type="ChEBI" id="CHEBI:15378"/>
        <dbReference type="ChEBI" id="CHEBI:16838"/>
        <dbReference type="ChEBI" id="CHEBI:43474"/>
        <dbReference type="EC" id="3.6.1.10"/>
    </reaction>
</comment>
<evidence type="ECO:0000256" key="14">
    <source>
        <dbReference type="SAM" id="Phobius"/>
    </source>
</evidence>
<keyword evidence="11" id="KW-0325">Glycoprotein</keyword>
<evidence type="ECO:0000256" key="12">
    <source>
        <dbReference type="PIRNR" id="PIRNR027093"/>
    </source>
</evidence>
<evidence type="ECO:0000256" key="2">
    <source>
        <dbReference type="ARBA" id="ARBA00010399"/>
    </source>
</evidence>
<dbReference type="GO" id="GO:0008081">
    <property type="term" value="F:phosphoric diester hydrolase activity"/>
    <property type="evidence" value="ECO:0007669"/>
    <property type="project" value="TreeGrafter"/>
</dbReference>
<comment type="similarity">
    <text evidence="2">Belongs to the endopolyphosphatase PPN1 family.</text>
</comment>
<comment type="caution">
    <text evidence="16">The sequence shown here is derived from an EMBL/GenBank/DDBJ whole genome shotgun (WGS) entry which is preliminary data.</text>
</comment>
<comment type="function">
    <text evidence="12">Catalyzes the hydrolysis of inorganic polyphosphate (polyP) chains of many hundreds of phosphate residues into shorter lengths.</text>
</comment>
<organism evidence="16 17">
    <name type="scientific">Wickerhamomyces ciferrii (strain ATCC 14091 / BCRC 22168 / CBS 111 / JCM 3599 / NBRC 0793 / NRRL Y-1031 F-60-10)</name>
    <name type="common">Yeast</name>
    <name type="synonym">Pichia ciferrii</name>
    <dbReference type="NCBI Taxonomy" id="1206466"/>
    <lineage>
        <taxon>Eukaryota</taxon>
        <taxon>Fungi</taxon>
        <taxon>Dikarya</taxon>
        <taxon>Ascomycota</taxon>
        <taxon>Saccharomycotina</taxon>
        <taxon>Saccharomycetes</taxon>
        <taxon>Phaffomycetales</taxon>
        <taxon>Wickerhamomycetaceae</taxon>
        <taxon>Wickerhamomyces</taxon>
    </lineage>
</organism>
<keyword evidence="5 12" id="KW-0926">Vacuole</keyword>
<gene>
    <name evidence="16" type="ORF">BN7_6496</name>
</gene>
<dbReference type="HOGENOM" id="CLU_013424_1_0_1"/>
<feature type="compositionally biased region" description="Basic residues" evidence="13">
    <location>
        <begin position="522"/>
        <end position="533"/>
    </location>
</feature>
<dbReference type="PIRSF" id="PIRSF027093">
    <property type="entry name" value="EndopolyPtase_N1"/>
    <property type="match status" value="1"/>
</dbReference>
<keyword evidence="17" id="KW-1185">Reference proteome</keyword>
<dbReference type="GO" id="GO:0000298">
    <property type="term" value="F:endopolyphosphatase activity"/>
    <property type="evidence" value="ECO:0007669"/>
    <property type="project" value="UniProtKB-EC"/>
</dbReference>
<dbReference type="Proteomes" id="UP000009328">
    <property type="component" value="Unassembled WGS sequence"/>
</dbReference>
<evidence type="ECO:0000256" key="7">
    <source>
        <dbReference type="ARBA" id="ARBA00022801"/>
    </source>
</evidence>
<feature type="transmembrane region" description="Helical" evidence="14">
    <location>
        <begin position="15"/>
        <end position="32"/>
    </location>
</feature>
<dbReference type="GO" id="GO:0000324">
    <property type="term" value="C:fungal-type vacuole"/>
    <property type="evidence" value="ECO:0007669"/>
    <property type="project" value="TreeGrafter"/>
</dbReference>